<feature type="domain" description="Glucosyltransferase 24 catalytic" evidence="9">
    <location>
        <begin position="1044"/>
        <end position="1329"/>
    </location>
</feature>
<evidence type="ECO:0000313" key="10">
    <source>
        <dbReference type="EMBL" id="KAK8866954.1"/>
    </source>
</evidence>
<evidence type="ECO:0000256" key="6">
    <source>
        <dbReference type="SAM" id="SignalP"/>
    </source>
</evidence>
<organism evidence="10 11">
    <name type="scientific">Tritrichomonas musculus</name>
    <dbReference type="NCBI Taxonomy" id="1915356"/>
    <lineage>
        <taxon>Eukaryota</taxon>
        <taxon>Metamonada</taxon>
        <taxon>Parabasalia</taxon>
        <taxon>Tritrichomonadida</taxon>
        <taxon>Tritrichomonadidae</taxon>
        <taxon>Tritrichomonas</taxon>
    </lineage>
</organism>
<keyword evidence="5" id="KW-0325">Glycoprotein</keyword>
<dbReference type="SUPFAM" id="SSF53448">
    <property type="entry name" value="Nucleotide-diphospho-sugar transferases"/>
    <property type="match status" value="1"/>
</dbReference>
<feature type="signal peptide" evidence="6">
    <location>
        <begin position="1"/>
        <end position="19"/>
    </location>
</feature>
<evidence type="ECO:0000259" key="9">
    <source>
        <dbReference type="Pfam" id="PF18404"/>
    </source>
</evidence>
<dbReference type="Pfam" id="PF18404">
    <property type="entry name" value="Glyco_transf_24"/>
    <property type="match status" value="1"/>
</dbReference>
<name>A0ABR2IPS2_9EUKA</name>
<evidence type="ECO:0000259" key="8">
    <source>
        <dbReference type="Pfam" id="PF18402"/>
    </source>
</evidence>
<dbReference type="InterPro" id="IPR009448">
    <property type="entry name" value="UDP-g_GGtrans"/>
</dbReference>
<keyword evidence="11" id="KW-1185">Reference proteome</keyword>
<evidence type="ECO:0000256" key="2">
    <source>
        <dbReference type="ARBA" id="ARBA00004319"/>
    </source>
</evidence>
<feature type="domain" description="UGGT thioredoxin-like" evidence="8">
    <location>
        <begin position="356"/>
        <end position="551"/>
    </location>
</feature>
<reference evidence="10 11" key="1">
    <citation type="submission" date="2024-04" db="EMBL/GenBank/DDBJ databases">
        <title>Tritrichomonas musculus Genome.</title>
        <authorList>
            <person name="Alves-Ferreira E."/>
            <person name="Grigg M."/>
            <person name="Lorenzi H."/>
            <person name="Galac M."/>
        </authorList>
    </citation>
    <scope>NUCLEOTIDE SEQUENCE [LARGE SCALE GENOMIC DNA]</scope>
    <source>
        <strain evidence="10 11">EAF2021</strain>
    </source>
</reference>
<comment type="subcellular location">
    <subcellularLocation>
        <location evidence="2">Endoplasmic reticulum lumen</location>
    </subcellularLocation>
</comment>
<dbReference type="Proteomes" id="UP001470230">
    <property type="component" value="Unassembled WGS sequence"/>
</dbReference>
<keyword evidence="4" id="KW-0256">Endoplasmic reticulum</keyword>
<accession>A0ABR2IPS2</accession>
<evidence type="ECO:0000256" key="5">
    <source>
        <dbReference type="ARBA" id="ARBA00023180"/>
    </source>
</evidence>
<keyword evidence="3 6" id="KW-0732">Signal</keyword>
<comment type="caution">
    <text evidence="10">The sequence shown here is derived from an EMBL/GenBank/DDBJ whole genome shotgun (WGS) entry which is preliminary data.</text>
</comment>
<evidence type="ECO:0000256" key="3">
    <source>
        <dbReference type="ARBA" id="ARBA00022729"/>
    </source>
</evidence>
<feature type="chain" id="PRO_5047090277" evidence="6">
    <location>
        <begin position="20"/>
        <end position="1343"/>
    </location>
</feature>
<dbReference type="InterPro" id="IPR040692">
    <property type="entry name" value="UGGT_TRXL_3"/>
</dbReference>
<dbReference type="InterPro" id="IPR040694">
    <property type="entry name" value="UGGT_TRXL_2"/>
</dbReference>
<dbReference type="InterPro" id="IPR029044">
    <property type="entry name" value="Nucleotide-diphossugar_trans"/>
</dbReference>
<dbReference type="InterPro" id="IPR040497">
    <property type="entry name" value="Glyco_transf_24"/>
</dbReference>
<dbReference type="PANTHER" id="PTHR11226:SF0">
    <property type="entry name" value="UDP-GLUCOSE:GLYCOPROTEIN GLUCOSYLTRANSFERASE"/>
    <property type="match status" value="1"/>
</dbReference>
<comment type="cofactor">
    <cofactor evidence="1">
        <name>Ca(2+)</name>
        <dbReference type="ChEBI" id="CHEBI:29108"/>
    </cofactor>
</comment>
<evidence type="ECO:0000256" key="4">
    <source>
        <dbReference type="ARBA" id="ARBA00022824"/>
    </source>
</evidence>
<feature type="domain" description="UGGT thioredoxin-like" evidence="7">
    <location>
        <begin position="230"/>
        <end position="330"/>
    </location>
</feature>
<evidence type="ECO:0000256" key="1">
    <source>
        <dbReference type="ARBA" id="ARBA00001913"/>
    </source>
</evidence>
<evidence type="ECO:0000259" key="7">
    <source>
        <dbReference type="Pfam" id="PF18401"/>
    </source>
</evidence>
<sequence>MLLLIFLNFALSTFRDDHALSISFTAPWSPVRLVDQMLSFFIHYSNDVARDFLFNITSNGGERMNDTEYLWEAARNILPSQHFPILKANIDFGATIPRSIFNGFYSHPYTKDINLTESNKYEAFQTDFISYGKSHDLDESYKNIIYTDIIKDADRIHDLLKKEAPFVLRSTPVSTGNQSKVRGYGIELRPFKYSMEYNVKNREEHNNDAQEKINIIDKTTLHLPNEFEENISSISFKDIEARFANYLKENSSNDNYTALLRDIASNWPLYLKAINDSDVDHQSISDIQKFFDPLFRVSYLNGRYFSINSLDSFQLLQIIDEERTFTDILSLYFNCSHSNIDWFVSNPLIDQKMHFFDFRTDLINYYNDIEKDSRYTNWPEDIKLLANYRRILPRVKKNVIHSILYFDPTTIEGMNQFFTLVFVTMNMYPITAGIIPIFRMNDQLSRKVAFAYHHLTLHNPRDGINFLLKSYNYIQKDQDTRQLVSINEESFARAFDEVKSNKKNRKKWSKIHDLFTPDSDEYKSIQKVANYYETRNIEVGTVCVDGIIHEAPINANAYFDIIYRTFSTIVPILRDLKDDEGAMKNHIIDSIKKGSLYPVIEKVGKKIFTDEIESIDLHTFRHDDQIRFIEELDEIEWYNEEKSDANDEKPSVNTYAIILTGSTFNESGYDTLDKFLQSKTKSEILFSIDPSIEFLRTKVLNSIPTANYPLLIINGRLIKNFNYSDISEYEKVDEWNFDYVIQNYPVLLKLKMANKIDSNRHRLLKFYLSSISNSWRANSIRRGYVTTFMVNDQNPLKFTKTVKDALELTLVIDPFDRIFQRMIGIFDYLNTNDVLSFNMILNPSFSESDDLQTLSSFYRSSTDSDDVTFSHLNDRTTYSSMIDVPNSWQAESLRSAFDLDNILLSELAPSVHTAEYVLTNIIVEGSCVTEDDYPASGSSLSISPPINELASKYYRDNYACKSDTIVMEPQNGYFQLMGTIGPNIISYKNKFDNIKKFDVKFDVDNFALKKLKIILKNVKRKELKKQLNYLNKQERSSYKNSSRIDVFGVASGHLYERLIKIMMLSVKRHTEPKTIVTFWLLNNFLSPQFKSALPQMAAKYQFKYKLVKYKWPKWIYPQLEKQRIIWGNKILFLDVLFPLNLERVIYIDSDQIVRTDMKELMQMDFNEAPYAFTPFCDSRVETEPYRFWKKGFWKEQLQEMAYAKQKQRDKNKKVQPLKYHISALFAIDLLKFRQMNGGDILRKFYQSLAPDKNSLANLDQDLPNFVQSELPIFSLPQEWLWCETWCSDETMSKAKTIDLCNNPLTKKPKLEIAQTRITEWPGLDKEVSAIKAPSDEYEKMFFN</sequence>
<dbReference type="PANTHER" id="PTHR11226">
    <property type="entry name" value="UDP-GLUCOSE GLYCOPROTEIN:GLUCOSYLTRANSFERASE"/>
    <property type="match status" value="1"/>
</dbReference>
<dbReference type="Pfam" id="PF18401">
    <property type="entry name" value="Thioredoxin_13"/>
    <property type="match status" value="1"/>
</dbReference>
<evidence type="ECO:0000313" key="11">
    <source>
        <dbReference type="Proteomes" id="UP001470230"/>
    </source>
</evidence>
<dbReference type="Pfam" id="PF18402">
    <property type="entry name" value="Thioredoxin_14"/>
    <property type="match status" value="1"/>
</dbReference>
<proteinExistence type="predicted"/>
<dbReference type="EMBL" id="JAPFFF010000015">
    <property type="protein sequence ID" value="KAK8866954.1"/>
    <property type="molecule type" value="Genomic_DNA"/>
</dbReference>
<protein>
    <submittedName>
        <fullName evidence="10">Uncharacterized protein</fullName>
    </submittedName>
</protein>
<dbReference type="Gene3D" id="3.90.550.10">
    <property type="entry name" value="Spore Coat Polysaccharide Biosynthesis Protein SpsA, Chain A"/>
    <property type="match status" value="1"/>
</dbReference>
<gene>
    <name evidence="10" type="ORF">M9Y10_009923</name>
</gene>